<evidence type="ECO:0000313" key="5">
    <source>
        <dbReference type="Proteomes" id="UP001221757"/>
    </source>
</evidence>
<proteinExistence type="predicted"/>
<evidence type="ECO:0000313" key="4">
    <source>
        <dbReference type="EMBL" id="KAJ7671776.1"/>
    </source>
</evidence>
<dbReference type="EMBL" id="JARKIE010000172">
    <property type="protein sequence ID" value="KAJ7671776.1"/>
    <property type="molecule type" value="Genomic_DNA"/>
</dbReference>
<name>A0AAD7CZI0_MYCRO</name>
<feature type="compositionally biased region" description="Low complexity" evidence="1">
    <location>
        <begin position="191"/>
        <end position="206"/>
    </location>
</feature>
<evidence type="ECO:0000256" key="2">
    <source>
        <dbReference type="SAM" id="SignalP"/>
    </source>
</evidence>
<evidence type="ECO:0000259" key="3">
    <source>
        <dbReference type="Pfam" id="PF18885"/>
    </source>
</evidence>
<accession>A0AAD7CZI0</accession>
<keyword evidence="2" id="KW-0732">Signal</keyword>
<feature type="signal peptide" evidence="2">
    <location>
        <begin position="1"/>
        <end position="21"/>
    </location>
</feature>
<organism evidence="4 5">
    <name type="scientific">Mycena rosella</name>
    <name type="common">Pink bonnet</name>
    <name type="synonym">Agaricus rosellus</name>
    <dbReference type="NCBI Taxonomy" id="1033263"/>
    <lineage>
        <taxon>Eukaryota</taxon>
        <taxon>Fungi</taxon>
        <taxon>Dikarya</taxon>
        <taxon>Basidiomycota</taxon>
        <taxon>Agaricomycotina</taxon>
        <taxon>Agaricomycetes</taxon>
        <taxon>Agaricomycetidae</taxon>
        <taxon>Agaricales</taxon>
        <taxon>Marasmiineae</taxon>
        <taxon>Mycenaceae</taxon>
        <taxon>Mycena</taxon>
    </lineage>
</organism>
<feature type="domain" description="DUF5648" evidence="3">
    <location>
        <begin position="31"/>
        <end position="167"/>
    </location>
</feature>
<dbReference type="Proteomes" id="UP001221757">
    <property type="component" value="Unassembled WGS sequence"/>
</dbReference>
<reference evidence="4" key="1">
    <citation type="submission" date="2023-03" db="EMBL/GenBank/DDBJ databases">
        <title>Massive genome expansion in bonnet fungi (Mycena s.s.) driven by repeated elements and novel gene families across ecological guilds.</title>
        <authorList>
            <consortium name="Lawrence Berkeley National Laboratory"/>
            <person name="Harder C.B."/>
            <person name="Miyauchi S."/>
            <person name="Viragh M."/>
            <person name="Kuo A."/>
            <person name="Thoen E."/>
            <person name="Andreopoulos B."/>
            <person name="Lu D."/>
            <person name="Skrede I."/>
            <person name="Drula E."/>
            <person name="Henrissat B."/>
            <person name="Morin E."/>
            <person name="Kohler A."/>
            <person name="Barry K."/>
            <person name="LaButti K."/>
            <person name="Morin E."/>
            <person name="Salamov A."/>
            <person name="Lipzen A."/>
            <person name="Mereny Z."/>
            <person name="Hegedus B."/>
            <person name="Baldrian P."/>
            <person name="Stursova M."/>
            <person name="Weitz H."/>
            <person name="Taylor A."/>
            <person name="Grigoriev I.V."/>
            <person name="Nagy L.G."/>
            <person name="Martin F."/>
            <person name="Kauserud H."/>
        </authorList>
    </citation>
    <scope>NUCLEOTIDE SEQUENCE</scope>
    <source>
        <strain evidence="4">CBHHK067</strain>
    </source>
</reference>
<comment type="caution">
    <text evidence="4">The sequence shown here is derived from an EMBL/GenBank/DDBJ whole genome shotgun (WGS) entry which is preliminary data.</text>
</comment>
<feature type="compositionally biased region" description="Polar residues" evidence="1">
    <location>
        <begin position="174"/>
        <end position="184"/>
    </location>
</feature>
<dbReference type="AlphaFoldDB" id="A0AAD7CZI0"/>
<keyword evidence="5" id="KW-1185">Reference proteome</keyword>
<dbReference type="Pfam" id="PF18885">
    <property type="entry name" value="DUF5648"/>
    <property type="match status" value="1"/>
</dbReference>
<feature type="compositionally biased region" description="Low complexity" evidence="1">
    <location>
        <begin position="222"/>
        <end position="236"/>
    </location>
</feature>
<evidence type="ECO:0000256" key="1">
    <source>
        <dbReference type="SAM" id="MobiDB-lite"/>
    </source>
</evidence>
<feature type="region of interest" description="Disordered" evidence="1">
    <location>
        <begin position="174"/>
        <end position="236"/>
    </location>
</feature>
<sequence>MNTFACCFIALISVLVAPVSADCAGASQAVPLYRSYSTGVQDHFYTTDITEYNADTAGGAYTAEGVRALVFGTEVPGAVQFIRLWGNTLGDHFYTLNMTEANAAAANGYVIEDKARMYIYPTQLCDSVPFYRMYNAGGGDHFYTTSAAERDNAVPGGWVYESIAGYVFDAPTGGSSTTTENTPVSALPAPSGSSTTNAALTTSTPTVPAPTIPGGGFADSLPSPSAGPASSPTPGSGAAIRVGMPASYVLGLLAVVALL</sequence>
<protein>
    <recommendedName>
        <fullName evidence="3">DUF5648 domain-containing protein</fullName>
    </recommendedName>
</protein>
<gene>
    <name evidence="4" type="ORF">B0H17DRAFT_1208961</name>
</gene>
<dbReference type="InterPro" id="IPR043708">
    <property type="entry name" value="DUF5648"/>
</dbReference>
<feature type="chain" id="PRO_5042293663" description="DUF5648 domain-containing protein" evidence="2">
    <location>
        <begin position="22"/>
        <end position="259"/>
    </location>
</feature>